<sequence>MPPRKKKVAEEEVVAEEVDNSKYVAGKKPRGDSKVLPIDYNTPLDPDSELFKEQWSIPKLNSFNDSVLDNLTESYRALFKDFIKLPSRKFHPQYYYKIDKPISINEIKSRNYEFAGGAKTLLLDIELLHKNCAVYNEPDSLIVKNSLQIVNYIKYELLKAKNIERNYNITDDVRKKLLAYMDRLIEATDKELEIEFESGFVDVDDKIRLSAPFMELVDRDELGEYYEVIYRPMALSPIRKNLEVGLYAKIYDFIIDVHLVFQNALVFNDPETIIYQDAKKLLRFFNKIMNEKFFAELLDASERGEVKLVLDKSDFNQYLGPTIIKTSHAVLEDSEAANYDFNHVEGLGNGYTQEILSEDYLLGPSSSNTNMINKPSRKNFDYLPKVMKYNLLKSLKKEVVSSDHVIQHKPYEMINQVAIYSSKNYYSLAIRPLPGSRPACNQEWIEYIFNGRDLNVHENMFSFSLQPIQTFITLTADINDNTHDITLKLNKDIIPKNNQTNNSAQPVDENTKKLVSVSDKVTFDLRLNEGLNIIELNCKDNANNTSEVMKFWVNVLP</sequence>
<accession>G8BWA4</accession>
<dbReference type="RefSeq" id="XP_003686616.1">
    <property type="nucleotide sequence ID" value="XM_003686568.1"/>
</dbReference>
<evidence type="ECO:0000256" key="6">
    <source>
        <dbReference type="ARBA" id="ARBA00023163"/>
    </source>
</evidence>
<keyword evidence="11" id="KW-1185">Reference proteome</keyword>
<evidence type="ECO:0000256" key="1">
    <source>
        <dbReference type="ARBA" id="ARBA00004123"/>
    </source>
</evidence>
<dbReference type="AlphaFoldDB" id="G8BWA4"/>
<dbReference type="SUPFAM" id="SSF47370">
    <property type="entry name" value="Bromodomain"/>
    <property type="match status" value="2"/>
</dbReference>
<evidence type="ECO:0000313" key="11">
    <source>
        <dbReference type="Proteomes" id="UP000005666"/>
    </source>
</evidence>
<organism evidence="10 11">
    <name type="scientific">Tetrapisispora phaffii (strain ATCC 24235 / CBS 4417 / NBRC 1672 / NRRL Y-8282 / UCD 70-5)</name>
    <name type="common">Yeast</name>
    <name type="synonym">Fabospora phaffii</name>
    <dbReference type="NCBI Taxonomy" id="1071381"/>
    <lineage>
        <taxon>Eukaryota</taxon>
        <taxon>Fungi</taxon>
        <taxon>Dikarya</taxon>
        <taxon>Ascomycota</taxon>
        <taxon>Saccharomycotina</taxon>
        <taxon>Saccharomycetes</taxon>
        <taxon>Saccharomycetales</taxon>
        <taxon>Saccharomycetaceae</taxon>
        <taxon>Tetrapisispora</taxon>
    </lineage>
</organism>
<keyword evidence="7" id="KW-0539">Nucleus</keyword>
<feature type="domain" description="Bromo" evidence="9">
    <location>
        <begin position="74"/>
        <end position="143"/>
    </location>
</feature>
<dbReference type="InterPro" id="IPR036427">
    <property type="entry name" value="Bromodomain-like_sf"/>
</dbReference>
<dbReference type="PANTHER" id="PTHR16062:SF13">
    <property type="entry name" value="CHROMATIN STRUCTURE-REMODELING COMPLEX SUBUNIT RSC4"/>
    <property type="match status" value="1"/>
</dbReference>
<dbReference type="GO" id="GO:0140008">
    <property type="term" value="F:histone H4 reader activity"/>
    <property type="evidence" value="ECO:0007669"/>
    <property type="project" value="EnsemblFungi"/>
</dbReference>
<evidence type="ECO:0000313" key="10">
    <source>
        <dbReference type="EMBL" id="CCE64182.1"/>
    </source>
</evidence>
<dbReference type="PANTHER" id="PTHR16062">
    <property type="entry name" value="SWI/SNF-RELATED"/>
    <property type="match status" value="1"/>
</dbReference>
<dbReference type="PRINTS" id="PR00503">
    <property type="entry name" value="BROMODOMAIN"/>
</dbReference>
<proteinExistence type="predicted"/>
<dbReference type="Pfam" id="PF00439">
    <property type="entry name" value="Bromodomain"/>
    <property type="match status" value="2"/>
</dbReference>
<protein>
    <recommendedName>
        <fullName evidence="9">Bromo domain-containing protein</fullName>
    </recommendedName>
</protein>
<dbReference type="eggNOG" id="KOG1827">
    <property type="taxonomic scope" value="Eukaryota"/>
</dbReference>
<keyword evidence="5 8" id="KW-0103">Bromodomain</keyword>
<dbReference type="GO" id="GO:0006337">
    <property type="term" value="P:nucleosome disassembly"/>
    <property type="evidence" value="ECO:0007669"/>
    <property type="project" value="EnsemblFungi"/>
</dbReference>
<dbReference type="GO" id="GO:0140006">
    <property type="term" value="F:histone H3 reader activity"/>
    <property type="evidence" value="ECO:0007669"/>
    <property type="project" value="EnsemblFungi"/>
</dbReference>
<evidence type="ECO:0000256" key="8">
    <source>
        <dbReference type="PROSITE-ProRule" id="PRU00035"/>
    </source>
</evidence>
<dbReference type="GO" id="GO:0016586">
    <property type="term" value="C:RSC-type complex"/>
    <property type="evidence" value="ECO:0007669"/>
    <property type="project" value="EnsemblFungi"/>
</dbReference>
<dbReference type="EMBL" id="HE612862">
    <property type="protein sequence ID" value="CCE64182.1"/>
    <property type="molecule type" value="Genomic_DNA"/>
</dbReference>
<dbReference type="OMA" id="HFEGLGN"/>
<comment type="subcellular location">
    <subcellularLocation>
        <location evidence="1">Nucleus</location>
    </subcellularLocation>
</comment>
<dbReference type="PROSITE" id="PS00633">
    <property type="entry name" value="BROMODOMAIN_1"/>
    <property type="match status" value="1"/>
</dbReference>
<dbReference type="GO" id="GO:0006368">
    <property type="term" value="P:transcription elongation by RNA polymerase II"/>
    <property type="evidence" value="ECO:0007669"/>
    <property type="project" value="EnsemblFungi"/>
</dbReference>
<keyword evidence="6" id="KW-0804">Transcription</keyword>
<dbReference type="Gene3D" id="1.20.920.10">
    <property type="entry name" value="Bromodomain-like"/>
    <property type="match status" value="2"/>
</dbReference>
<evidence type="ECO:0000256" key="2">
    <source>
        <dbReference type="ARBA" id="ARBA00022737"/>
    </source>
</evidence>
<keyword evidence="2" id="KW-0677">Repeat</keyword>
<evidence type="ECO:0000256" key="4">
    <source>
        <dbReference type="ARBA" id="ARBA00023015"/>
    </source>
</evidence>
<reference evidence="10 11" key="1">
    <citation type="journal article" date="2011" name="Proc. Natl. Acad. Sci. U.S.A.">
        <title>Evolutionary erosion of yeast sex chromosomes by mating-type switching accidents.</title>
        <authorList>
            <person name="Gordon J.L."/>
            <person name="Armisen D."/>
            <person name="Proux-Wera E."/>
            <person name="Oheigeartaigh S.S."/>
            <person name="Byrne K.P."/>
            <person name="Wolfe K.H."/>
        </authorList>
    </citation>
    <scope>NUCLEOTIDE SEQUENCE [LARGE SCALE GENOMIC DNA]</scope>
    <source>
        <strain evidence="11">ATCC 24235 / CBS 4417 / NBRC 1672 / NRRL Y-8282 / UCD 70-5</strain>
    </source>
</reference>
<keyword evidence="4" id="KW-0805">Transcription regulation</keyword>
<name>G8BWA4_TETPH</name>
<dbReference type="InterPro" id="IPR001487">
    <property type="entry name" value="Bromodomain"/>
</dbReference>
<dbReference type="InterPro" id="IPR037382">
    <property type="entry name" value="Rsc/polybromo"/>
</dbReference>
<dbReference type="SMART" id="SM00297">
    <property type="entry name" value="BROMO"/>
    <property type="match status" value="2"/>
</dbReference>
<evidence type="ECO:0000259" key="9">
    <source>
        <dbReference type="PROSITE" id="PS50014"/>
    </source>
</evidence>
<dbReference type="InterPro" id="IPR054551">
    <property type="entry name" value="RSC4_Ig-like"/>
</dbReference>
<gene>
    <name evidence="10" type="primary">TPHA0G03420</name>
    <name evidence="10" type="ordered locus">TPHA_0G03420</name>
</gene>
<evidence type="ECO:0000256" key="7">
    <source>
        <dbReference type="ARBA" id="ARBA00023242"/>
    </source>
</evidence>
<dbReference type="Pfam" id="PF24189">
    <property type="entry name" value="Ig_RSC4"/>
    <property type="match status" value="1"/>
</dbReference>
<feature type="domain" description="Bromo" evidence="9">
    <location>
        <begin position="205"/>
        <end position="275"/>
    </location>
</feature>
<dbReference type="CDD" id="cd04369">
    <property type="entry name" value="Bromodomain"/>
    <property type="match status" value="2"/>
</dbReference>
<evidence type="ECO:0000256" key="5">
    <source>
        <dbReference type="ARBA" id="ARBA00023117"/>
    </source>
</evidence>
<dbReference type="GO" id="GO:0003682">
    <property type="term" value="F:chromatin binding"/>
    <property type="evidence" value="ECO:0007669"/>
    <property type="project" value="TreeGrafter"/>
</dbReference>
<dbReference type="STRING" id="1071381.G8BWA4"/>
<dbReference type="OrthoDB" id="1742084at2759"/>
<dbReference type="HOGENOM" id="CLU_441492_0_0_1"/>
<dbReference type="PROSITE" id="PS50014">
    <property type="entry name" value="BROMODOMAIN_2"/>
    <property type="match status" value="2"/>
</dbReference>
<evidence type="ECO:0000256" key="3">
    <source>
        <dbReference type="ARBA" id="ARBA00022853"/>
    </source>
</evidence>
<dbReference type="KEGG" id="tpf:TPHA_0G03420"/>
<dbReference type="InterPro" id="IPR018359">
    <property type="entry name" value="Bromodomain_CS"/>
</dbReference>
<dbReference type="Proteomes" id="UP000005666">
    <property type="component" value="Chromosome 7"/>
</dbReference>
<keyword evidence="3" id="KW-0156">Chromatin regulator</keyword>
<dbReference type="GeneID" id="11535858"/>